<reference evidence="5" key="1">
    <citation type="submission" date="2017-05" db="EMBL/GenBank/DDBJ databases">
        <authorList>
            <person name="Rodrigo-Torres L."/>
            <person name="Arahal R. D."/>
            <person name="Lucena T."/>
        </authorList>
    </citation>
    <scope>NUCLEOTIDE SEQUENCE [LARGE SCALE GENOMIC DNA]</scope>
    <source>
        <strain evidence="5">CECT 8621</strain>
    </source>
</reference>
<evidence type="ECO:0000256" key="2">
    <source>
        <dbReference type="SAM" id="MobiDB-lite"/>
    </source>
</evidence>
<feature type="region of interest" description="Disordered" evidence="2">
    <location>
        <begin position="1"/>
        <end position="22"/>
    </location>
</feature>
<dbReference type="PANTHER" id="PTHR30531">
    <property type="entry name" value="FLAGELLAR BIOSYNTHETIC PROTEIN FLHB"/>
    <property type="match status" value="1"/>
</dbReference>
<feature type="compositionally biased region" description="Basic and acidic residues" evidence="2">
    <location>
        <begin position="9"/>
        <end position="22"/>
    </location>
</feature>
<dbReference type="PANTHER" id="PTHR30531:SF12">
    <property type="entry name" value="FLAGELLAR BIOSYNTHETIC PROTEIN FLHB"/>
    <property type="match status" value="1"/>
</dbReference>
<dbReference type="InterPro" id="IPR029025">
    <property type="entry name" value="T3SS_substrate_exporter_C"/>
</dbReference>
<dbReference type="OrthoDB" id="9807950at2"/>
<feature type="transmembrane region" description="Helical" evidence="3">
    <location>
        <begin position="76"/>
        <end position="99"/>
    </location>
</feature>
<proteinExistence type="inferred from homology"/>
<dbReference type="PRINTS" id="PR00950">
    <property type="entry name" value="TYPE3IMSPROT"/>
</dbReference>
<sequence length="360" mass="38716">MSGQSEDEDKQHDATAKKLEDARKKGEIARSADLNTAASYAGLALVAVSVGAASLSQLGDVGFRLLHHADSLSADLFHSGAVTQFGGLLLASAFAVAPFFAGPALLSLCSVVVQRSFVVAPSKIQPKLSRISPLSNAKNKFGRSGLFEFAKSAAKLVIFSLLLTIYLFRNLPDMLATMHLAPAMAMAQMMNMSVEFLLFVVVIAVIMGAGDFLWQRGEHLRKNRMSHQELKDEVKQSEGDPHVKQQRRQKGMAIAMNQMLADVPSADVIIVNPTHFAVALKWDRSTPGAPLCVAKGVDEIAARIRESAAEAGVPIHSDPPTARALHATVDIGQEISKEHYAPVAAAIRFSEAMRAKARAR</sequence>
<feature type="transmembrane region" description="Helical" evidence="3">
    <location>
        <begin position="145"/>
        <end position="168"/>
    </location>
</feature>
<dbReference type="Gene3D" id="3.40.1690.10">
    <property type="entry name" value="secretion proteins EscU"/>
    <property type="match status" value="1"/>
</dbReference>
<dbReference type="Pfam" id="PF01312">
    <property type="entry name" value="Bac_export_2"/>
    <property type="match status" value="1"/>
</dbReference>
<feature type="transmembrane region" description="Helical" evidence="3">
    <location>
        <begin position="196"/>
        <end position="214"/>
    </location>
</feature>
<keyword evidence="3" id="KW-0472">Membrane</keyword>
<keyword evidence="3" id="KW-1133">Transmembrane helix</keyword>
<accession>A0A238KX43</accession>
<dbReference type="RefSeq" id="WP_093968445.1">
    <property type="nucleotide sequence ID" value="NZ_FXYE01000002.1"/>
</dbReference>
<evidence type="ECO:0000256" key="1">
    <source>
        <dbReference type="ARBA" id="ARBA00010690"/>
    </source>
</evidence>
<gene>
    <name evidence="4" type="primary">flhB</name>
    <name evidence="4" type="ORF">COL8621_03429</name>
</gene>
<keyword evidence="4" id="KW-0969">Cilium</keyword>
<dbReference type="EMBL" id="FXYE01000002">
    <property type="protein sequence ID" value="SMX47404.1"/>
    <property type="molecule type" value="Genomic_DNA"/>
</dbReference>
<keyword evidence="3" id="KW-0812">Transmembrane</keyword>
<keyword evidence="4" id="KW-0966">Cell projection</keyword>
<dbReference type="InterPro" id="IPR006135">
    <property type="entry name" value="T3SS_substrate_exporter"/>
</dbReference>
<evidence type="ECO:0000256" key="3">
    <source>
        <dbReference type="SAM" id="Phobius"/>
    </source>
</evidence>
<protein>
    <submittedName>
        <fullName evidence="4">Flagellar biosynthetic protein FlhB</fullName>
    </submittedName>
</protein>
<dbReference type="Proteomes" id="UP000202922">
    <property type="component" value="Unassembled WGS sequence"/>
</dbReference>
<dbReference type="SUPFAM" id="SSF160544">
    <property type="entry name" value="EscU C-terminal domain-like"/>
    <property type="match status" value="1"/>
</dbReference>
<keyword evidence="5" id="KW-1185">Reference proteome</keyword>
<keyword evidence="4" id="KW-0282">Flagellum</keyword>
<evidence type="ECO:0000313" key="5">
    <source>
        <dbReference type="Proteomes" id="UP000202922"/>
    </source>
</evidence>
<dbReference type="GO" id="GO:0005886">
    <property type="term" value="C:plasma membrane"/>
    <property type="evidence" value="ECO:0007669"/>
    <property type="project" value="TreeGrafter"/>
</dbReference>
<organism evidence="4 5">
    <name type="scientific">Actibacterium lipolyticum</name>
    <dbReference type="NCBI Taxonomy" id="1524263"/>
    <lineage>
        <taxon>Bacteria</taxon>
        <taxon>Pseudomonadati</taxon>
        <taxon>Pseudomonadota</taxon>
        <taxon>Alphaproteobacteria</taxon>
        <taxon>Rhodobacterales</taxon>
        <taxon>Roseobacteraceae</taxon>
        <taxon>Actibacterium</taxon>
    </lineage>
</organism>
<evidence type="ECO:0000313" key="4">
    <source>
        <dbReference type="EMBL" id="SMX47404.1"/>
    </source>
</evidence>
<feature type="transmembrane region" description="Helical" evidence="3">
    <location>
        <begin position="37"/>
        <end position="55"/>
    </location>
</feature>
<dbReference type="AlphaFoldDB" id="A0A238KX43"/>
<comment type="similarity">
    <text evidence="1">Belongs to the type III secretion exporter family.</text>
</comment>
<dbReference type="GO" id="GO:0009306">
    <property type="term" value="P:protein secretion"/>
    <property type="evidence" value="ECO:0007669"/>
    <property type="project" value="InterPro"/>
</dbReference>
<name>A0A238KX43_9RHOB</name>